<evidence type="ECO:0000256" key="6">
    <source>
        <dbReference type="ARBA" id="ARBA00023087"/>
    </source>
</evidence>
<keyword evidence="4 7" id="KW-0732">Signal</keyword>
<keyword evidence="3" id="KW-0964">Secreted</keyword>
<evidence type="ECO:0000313" key="9">
    <source>
        <dbReference type="EMBL" id="MFC4033458.1"/>
    </source>
</evidence>
<comment type="subcellular location">
    <subcellularLocation>
        <location evidence="1">Secreted</location>
        <location evidence="1">Cell wall</location>
    </subcellularLocation>
</comment>
<dbReference type="InterPro" id="IPR005528">
    <property type="entry name" value="ChpA-H"/>
</dbReference>
<keyword evidence="10" id="KW-1185">Reference proteome</keyword>
<keyword evidence="5" id="KW-0130">Cell adhesion</keyword>
<evidence type="ECO:0000256" key="4">
    <source>
        <dbReference type="ARBA" id="ARBA00022729"/>
    </source>
</evidence>
<evidence type="ECO:0000256" key="7">
    <source>
        <dbReference type="SAM" id="SignalP"/>
    </source>
</evidence>
<proteinExistence type="predicted"/>
<name>A0ABV8HN57_9ACTN</name>
<dbReference type="RefSeq" id="WP_386430553.1">
    <property type="nucleotide sequence ID" value="NZ_JBHSBB010000013.1"/>
</dbReference>
<gene>
    <name evidence="9" type="ORF">ACFO3J_18510</name>
</gene>
<comment type="caution">
    <text evidence="9">The sequence shown here is derived from an EMBL/GenBank/DDBJ whole genome shotgun (WGS) entry which is preliminary data.</text>
</comment>
<organism evidence="9 10">
    <name type="scientific">Streptomyces polygonati</name>
    <dbReference type="NCBI Taxonomy" id="1617087"/>
    <lineage>
        <taxon>Bacteria</taxon>
        <taxon>Bacillati</taxon>
        <taxon>Actinomycetota</taxon>
        <taxon>Actinomycetes</taxon>
        <taxon>Kitasatosporales</taxon>
        <taxon>Streptomycetaceae</taxon>
        <taxon>Streptomyces</taxon>
    </lineage>
</organism>
<keyword evidence="2" id="KW-0134">Cell wall</keyword>
<dbReference type="EMBL" id="JBHSBB010000013">
    <property type="protein sequence ID" value="MFC4033458.1"/>
    <property type="molecule type" value="Genomic_DNA"/>
</dbReference>
<evidence type="ECO:0000313" key="10">
    <source>
        <dbReference type="Proteomes" id="UP001595765"/>
    </source>
</evidence>
<keyword evidence="6" id="KW-0034">Amyloid</keyword>
<dbReference type="Pfam" id="PF03777">
    <property type="entry name" value="ChpA-C"/>
    <property type="match status" value="1"/>
</dbReference>
<feature type="signal peptide" evidence="7">
    <location>
        <begin position="1"/>
        <end position="39"/>
    </location>
</feature>
<evidence type="ECO:0000259" key="8">
    <source>
        <dbReference type="Pfam" id="PF03777"/>
    </source>
</evidence>
<sequence>MSVETRSSGGGAAKAGVRRAAVLGAVAGAALLPTGAAHASVIGVGNAMFGNACVNQDDGARSSGATVAGSGVGGGNQAGLPLSLPRNHCGSSGIVCTALFRSSV</sequence>
<reference evidence="10" key="1">
    <citation type="journal article" date="2019" name="Int. J. Syst. Evol. Microbiol.">
        <title>The Global Catalogue of Microorganisms (GCM) 10K type strain sequencing project: providing services to taxonomists for standard genome sequencing and annotation.</title>
        <authorList>
            <consortium name="The Broad Institute Genomics Platform"/>
            <consortium name="The Broad Institute Genome Sequencing Center for Infectious Disease"/>
            <person name="Wu L."/>
            <person name="Ma J."/>
        </authorList>
    </citation>
    <scope>NUCLEOTIDE SEQUENCE [LARGE SCALE GENOMIC DNA]</scope>
    <source>
        <strain evidence="10">CGMCC 4.7237</strain>
    </source>
</reference>
<protein>
    <submittedName>
        <fullName evidence="9">Chaplin family protein</fullName>
    </submittedName>
</protein>
<evidence type="ECO:0000256" key="5">
    <source>
        <dbReference type="ARBA" id="ARBA00022889"/>
    </source>
</evidence>
<feature type="domain" description="Chaplin" evidence="8">
    <location>
        <begin position="58"/>
        <end position="98"/>
    </location>
</feature>
<evidence type="ECO:0000256" key="3">
    <source>
        <dbReference type="ARBA" id="ARBA00022525"/>
    </source>
</evidence>
<evidence type="ECO:0000256" key="1">
    <source>
        <dbReference type="ARBA" id="ARBA00004191"/>
    </source>
</evidence>
<dbReference type="Proteomes" id="UP001595765">
    <property type="component" value="Unassembled WGS sequence"/>
</dbReference>
<evidence type="ECO:0000256" key="2">
    <source>
        <dbReference type="ARBA" id="ARBA00022512"/>
    </source>
</evidence>
<feature type="chain" id="PRO_5045888221" evidence="7">
    <location>
        <begin position="40"/>
        <end position="104"/>
    </location>
</feature>
<accession>A0ABV8HN57</accession>